<accession>A0A518EZJ5</accession>
<protein>
    <submittedName>
        <fullName evidence="4">Thiol:disulfide interchange protein</fullName>
    </submittedName>
</protein>
<reference evidence="4 5" key="1">
    <citation type="submission" date="2019-02" db="EMBL/GenBank/DDBJ databases">
        <title>Deep-cultivation of Planctomycetes and their phenomic and genomic characterization uncovers novel biology.</title>
        <authorList>
            <person name="Wiegand S."/>
            <person name="Jogler M."/>
            <person name="Boedeker C."/>
            <person name="Pinto D."/>
            <person name="Vollmers J."/>
            <person name="Rivas-Marin E."/>
            <person name="Kohn T."/>
            <person name="Peeters S.H."/>
            <person name="Heuer A."/>
            <person name="Rast P."/>
            <person name="Oberbeckmann S."/>
            <person name="Bunk B."/>
            <person name="Jeske O."/>
            <person name="Meyerdierks A."/>
            <person name="Storesund J.E."/>
            <person name="Kallscheuer N."/>
            <person name="Luecker S."/>
            <person name="Lage O.M."/>
            <person name="Pohl T."/>
            <person name="Merkel B.J."/>
            <person name="Hornburger P."/>
            <person name="Mueller R.-W."/>
            <person name="Bruemmer F."/>
            <person name="Labrenz M."/>
            <person name="Spormann A.M."/>
            <person name="Op den Camp H."/>
            <person name="Overmann J."/>
            <person name="Amann R."/>
            <person name="Jetten M.S.M."/>
            <person name="Mascher T."/>
            <person name="Medema M.H."/>
            <person name="Devos D.P."/>
            <person name="Kaster A.-K."/>
            <person name="Ovreas L."/>
            <person name="Rohde M."/>
            <person name="Galperin M.Y."/>
            <person name="Jogler C."/>
        </authorList>
    </citation>
    <scope>NUCLEOTIDE SEQUENCE [LARGE SCALE GENOMIC DNA]</scope>
    <source>
        <strain evidence="4 5">Poly30</strain>
    </source>
</reference>
<evidence type="ECO:0000259" key="3">
    <source>
        <dbReference type="Pfam" id="PF00085"/>
    </source>
</evidence>
<dbReference type="AlphaFoldDB" id="A0A518EZJ5"/>
<dbReference type="InterPro" id="IPR013766">
    <property type="entry name" value="Thioredoxin_domain"/>
</dbReference>
<dbReference type="Gene3D" id="3.40.30.10">
    <property type="entry name" value="Glutaredoxin"/>
    <property type="match status" value="1"/>
</dbReference>
<keyword evidence="1" id="KW-0676">Redox-active center</keyword>
<gene>
    <name evidence="4" type="ORF">Poly30_50740</name>
</gene>
<dbReference type="InterPro" id="IPR036249">
    <property type="entry name" value="Thioredoxin-like_sf"/>
</dbReference>
<organism evidence="4 5">
    <name type="scientific">Saltatorellus ferox</name>
    <dbReference type="NCBI Taxonomy" id="2528018"/>
    <lineage>
        <taxon>Bacteria</taxon>
        <taxon>Pseudomonadati</taxon>
        <taxon>Planctomycetota</taxon>
        <taxon>Planctomycetia</taxon>
        <taxon>Planctomycetia incertae sedis</taxon>
        <taxon>Saltatorellus</taxon>
    </lineage>
</organism>
<name>A0A518EZJ5_9BACT</name>
<sequence>MASADELHVVDLTPRSVGQLGWSAKGVLERVGEELTGVIDLGPDSNGGQRAPVQLVLFRSDPSGAHDRLRIDTNRDGTFQAEETMEADAKVRNGKVWTSFGAMLDLVVSVPARIGEEENLIQILPYPIHLWHVFDPSEPDADPILRWSARGWMEGQFESADGSVTVTLAELELDSIYRADDRWALGRTEEEAHAYAAFRALDDHNWCGEQAWKLVDVHPSGLLVSIQRFDPGVSRTEEMEARDRLAADRRAKRADTPLAFSHDFAAAQTAAKLADQRLFLDFETTWCVPCKQMDALVYVAQDVVDAAGSTVCVKLDGDREKALVERLQVSAYPTLILLARDGKEIRRAVGYQSVALMKEFFRKECEPEQELRRLDAHPRRRMLRAALKVRFGLGPQLCLPPDRSSIVAVAAVNGVDPDSLGQRLARTDEASEEENGDAEHGEWRDKWAGVMELSLGYTWAVGHSHDFRRRRTRTRRS</sequence>
<feature type="domain" description="Thioredoxin" evidence="3">
    <location>
        <begin position="274"/>
        <end position="358"/>
    </location>
</feature>
<evidence type="ECO:0000256" key="2">
    <source>
        <dbReference type="SAM" id="MobiDB-lite"/>
    </source>
</evidence>
<evidence type="ECO:0000313" key="4">
    <source>
        <dbReference type="EMBL" id="QDV09516.1"/>
    </source>
</evidence>
<dbReference type="PROSITE" id="PS00194">
    <property type="entry name" value="THIOREDOXIN_1"/>
    <property type="match status" value="1"/>
</dbReference>
<dbReference type="OrthoDB" id="267639at2"/>
<dbReference type="Pfam" id="PF00085">
    <property type="entry name" value="Thioredoxin"/>
    <property type="match status" value="1"/>
</dbReference>
<proteinExistence type="predicted"/>
<evidence type="ECO:0000256" key="1">
    <source>
        <dbReference type="ARBA" id="ARBA00023284"/>
    </source>
</evidence>
<dbReference type="Proteomes" id="UP000320390">
    <property type="component" value="Chromosome"/>
</dbReference>
<evidence type="ECO:0000313" key="5">
    <source>
        <dbReference type="Proteomes" id="UP000320390"/>
    </source>
</evidence>
<dbReference type="CDD" id="cd02947">
    <property type="entry name" value="TRX_family"/>
    <property type="match status" value="1"/>
</dbReference>
<dbReference type="EMBL" id="CP036434">
    <property type="protein sequence ID" value="QDV09516.1"/>
    <property type="molecule type" value="Genomic_DNA"/>
</dbReference>
<dbReference type="RefSeq" id="WP_145204010.1">
    <property type="nucleotide sequence ID" value="NZ_CP036434.1"/>
</dbReference>
<keyword evidence="5" id="KW-1185">Reference proteome</keyword>
<feature type="region of interest" description="Disordered" evidence="2">
    <location>
        <begin position="420"/>
        <end position="441"/>
    </location>
</feature>
<dbReference type="InterPro" id="IPR017937">
    <property type="entry name" value="Thioredoxin_CS"/>
</dbReference>
<dbReference type="SUPFAM" id="SSF52833">
    <property type="entry name" value="Thioredoxin-like"/>
    <property type="match status" value="1"/>
</dbReference>